<dbReference type="SUPFAM" id="SSF51735">
    <property type="entry name" value="NAD(P)-binding Rossmann-fold domains"/>
    <property type="match status" value="1"/>
</dbReference>
<dbReference type="EMBL" id="BQXU01000005">
    <property type="protein sequence ID" value="GKT42727.1"/>
    <property type="molecule type" value="Genomic_DNA"/>
</dbReference>
<dbReference type="InterPro" id="IPR036291">
    <property type="entry name" value="NAD(P)-bd_dom_sf"/>
</dbReference>
<name>A0AA37NV17_9PEZI</name>
<dbReference type="Pfam" id="PF00106">
    <property type="entry name" value="adh_short"/>
    <property type="match status" value="1"/>
</dbReference>
<dbReference type="Gene3D" id="3.40.50.720">
    <property type="entry name" value="NAD(P)-binding Rossmann-like Domain"/>
    <property type="match status" value="1"/>
</dbReference>
<comment type="caution">
    <text evidence="1">The sequence shown here is derived from an EMBL/GenBank/DDBJ whole genome shotgun (WGS) entry which is preliminary data.</text>
</comment>
<dbReference type="GeneID" id="73323710"/>
<evidence type="ECO:0000313" key="2">
    <source>
        <dbReference type="Proteomes" id="UP001055115"/>
    </source>
</evidence>
<dbReference type="PANTHER" id="PTHR45458">
    <property type="entry name" value="SHORT-CHAIN DEHYDROGENASE/REDUCTASE SDR"/>
    <property type="match status" value="1"/>
</dbReference>
<evidence type="ECO:0000313" key="1">
    <source>
        <dbReference type="EMBL" id="GKT42727.1"/>
    </source>
</evidence>
<dbReference type="PRINTS" id="PR00081">
    <property type="entry name" value="GDHRDH"/>
</dbReference>
<keyword evidence="2" id="KW-1185">Reference proteome</keyword>
<gene>
    <name evidence="1" type="ORF">ColSpa_02908</name>
</gene>
<reference evidence="1 2" key="1">
    <citation type="submission" date="2022-03" db="EMBL/GenBank/DDBJ databases">
        <title>Genome data of Colletotrichum spp.</title>
        <authorList>
            <person name="Utami Y.D."/>
            <person name="Hiruma K."/>
        </authorList>
    </citation>
    <scope>NUCLEOTIDE SEQUENCE [LARGE SCALE GENOMIC DNA]</scope>
    <source>
        <strain evidence="1 2">MAFF 239500</strain>
    </source>
</reference>
<sequence>MSTVVLITGANRGLGKGLLERYLQLPNYTIIAANRNPDHPTSKDLSKLPTADGTKLIVVKLDARVWEDAFSAVKLLESQGIDHIDIVIANAGVAYTWPTVAEVKLEDLVAHVEPNAYGVVSLYQATRPLLQKSKREPIYAIMGTTAGSLNLGLVADVDTLCSTQPQLPNACYGPSKSASAWFSIRINEEDSWLHSFSLSPGWVHTDLGDAGAVGLGVDKATQDQLMIGVDESCDGMMKVLAETTKEKHGGKLVLYSGGTMPF</sequence>
<accession>A0AA37NV17</accession>
<dbReference type="AlphaFoldDB" id="A0AA37NV17"/>
<dbReference type="RefSeq" id="XP_049125077.1">
    <property type="nucleotide sequence ID" value="XM_049269120.1"/>
</dbReference>
<proteinExistence type="predicted"/>
<dbReference type="Proteomes" id="UP001055115">
    <property type="component" value="Unassembled WGS sequence"/>
</dbReference>
<dbReference type="PANTHER" id="PTHR45458:SF1">
    <property type="entry name" value="SHORT CHAIN DEHYDROGENASE"/>
    <property type="match status" value="1"/>
</dbReference>
<organism evidence="1 2">
    <name type="scientific">Colletotrichum spaethianum</name>
    <dbReference type="NCBI Taxonomy" id="700344"/>
    <lineage>
        <taxon>Eukaryota</taxon>
        <taxon>Fungi</taxon>
        <taxon>Dikarya</taxon>
        <taxon>Ascomycota</taxon>
        <taxon>Pezizomycotina</taxon>
        <taxon>Sordariomycetes</taxon>
        <taxon>Hypocreomycetidae</taxon>
        <taxon>Glomerellales</taxon>
        <taxon>Glomerellaceae</taxon>
        <taxon>Colletotrichum</taxon>
        <taxon>Colletotrichum spaethianum species complex</taxon>
    </lineage>
</organism>
<dbReference type="InterPro" id="IPR002347">
    <property type="entry name" value="SDR_fam"/>
</dbReference>
<dbReference type="GO" id="GO:0016616">
    <property type="term" value="F:oxidoreductase activity, acting on the CH-OH group of donors, NAD or NADP as acceptor"/>
    <property type="evidence" value="ECO:0007669"/>
    <property type="project" value="TreeGrafter"/>
</dbReference>
<protein>
    <submittedName>
        <fullName evidence="1">Norsolorinic acid ketoreductase nor1</fullName>
    </submittedName>
</protein>
<dbReference type="InterPro" id="IPR052184">
    <property type="entry name" value="SDR_enzymes"/>
</dbReference>